<dbReference type="EMBL" id="MU001696">
    <property type="protein sequence ID" value="KAF2453551.1"/>
    <property type="molecule type" value="Genomic_DNA"/>
</dbReference>
<dbReference type="Proteomes" id="UP000799766">
    <property type="component" value="Unassembled WGS sequence"/>
</dbReference>
<sequence length="62" mass="7197">MDDGLVDAWVGGWSTLRDFQGFAVGLIVYREGRRRARVDCHACLYFVDTLSVVFSFFSFFFF</sequence>
<keyword evidence="3" id="KW-1185">Reference proteome</keyword>
<organism evidence="2 3">
    <name type="scientific">Lineolata rhizophorae</name>
    <dbReference type="NCBI Taxonomy" id="578093"/>
    <lineage>
        <taxon>Eukaryota</taxon>
        <taxon>Fungi</taxon>
        <taxon>Dikarya</taxon>
        <taxon>Ascomycota</taxon>
        <taxon>Pezizomycotina</taxon>
        <taxon>Dothideomycetes</taxon>
        <taxon>Dothideomycetes incertae sedis</taxon>
        <taxon>Lineolatales</taxon>
        <taxon>Lineolataceae</taxon>
        <taxon>Lineolata</taxon>
    </lineage>
</organism>
<reference evidence="2" key="1">
    <citation type="journal article" date="2020" name="Stud. Mycol.">
        <title>101 Dothideomycetes genomes: a test case for predicting lifestyles and emergence of pathogens.</title>
        <authorList>
            <person name="Haridas S."/>
            <person name="Albert R."/>
            <person name="Binder M."/>
            <person name="Bloem J."/>
            <person name="Labutti K."/>
            <person name="Salamov A."/>
            <person name="Andreopoulos B."/>
            <person name="Baker S."/>
            <person name="Barry K."/>
            <person name="Bills G."/>
            <person name="Bluhm B."/>
            <person name="Cannon C."/>
            <person name="Castanera R."/>
            <person name="Culley D."/>
            <person name="Daum C."/>
            <person name="Ezra D."/>
            <person name="Gonzalez J."/>
            <person name="Henrissat B."/>
            <person name="Kuo A."/>
            <person name="Liang C."/>
            <person name="Lipzen A."/>
            <person name="Lutzoni F."/>
            <person name="Magnuson J."/>
            <person name="Mondo S."/>
            <person name="Nolan M."/>
            <person name="Ohm R."/>
            <person name="Pangilinan J."/>
            <person name="Park H.-J."/>
            <person name="Ramirez L."/>
            <person name="Alfaro M."/>
            <person name="Sun H."/>
            <person name="Tritt A."/>
            <person name="Yoshinaga Y."/>
            <person name="Zwiers L.-H."/>
            <person name="Turgeon B."/>
            <person name="Goodwin S."/>
            <person name="Spatafora J."/>
            <person name="Crous P."/>
            <person name="Grigoriev I."/>
        </authorList>
    </citation>
    <scope>NUCLEOTIDE SEQUENCE</scope>
    <source>
        <strain evidence="2">ATCC 16933</strain>
    </source>
</reference>
<evidence type="ECO:0000313" key="3">
    <source>
        <dbReference type="Proteomes" id="UP000799766"/>
    </source>
</evidence>
<keyword evidence="1" id="KW-1133">Transmembrane helix</keyword>
<gene>
    <name evidence="2" type="ORF">BDY21DRAFT_355322</name>
</gene>
<keyword evidence="1" id="KW-0812">Transmembrane</keyword>
<proteinExistence type="predicted"/>
<evidence type="ECO:0000313" key="2">
    <source>
        <dbReference type="EMBL" id="KAF2453551.1"/>
    </source>
</evidence>
<accession>A0A6A6NPA0</accession>
<feature type="transmembrane region" description="Helical" evidence="1">
    <location>
        <begin position="42"/>
        <end position="61"/>
    </location>
</feature>
<evidence type="ECO:0000256" key="1">
    <source>
        <dbReference type="SAM" id="Phobius"/>
    </source>
</evidence>
<name>A0A6A6NPA0_9PEZI</name>
<keyword evidence="1" id="KW-0472">Membrane</keyword>
<protein>
    <submittedName>
        <fullName evidence="2">Uncharacterized protein</fullName>
    </submittedName>
</protein>
<dbReference type="AlphaFoldDB" id="A0A6A6NPA0"/>